<dbReference type="Pfam" id="PF00583">
    <property type="entry name" value="Acetyltransf_1"/>
    <property type="match status" value="1"/>
</dbReference>
<evidence type="ECO:0000313" key="2">
    <source>
        <dbReference type="EMBL" id="XBW07470.1"/>
    </source>
</evidence>
<dbReference type="Gene3D" id="3.40.630.30">
    <property type="match status" value="1"/>
</dbReference>
<organism evidence="2">
    <name type="scientific">Scrofimicrobium appendicitidis</name>
    <dbReference type="NCBI Taxonomy" id="3079930"/>
    <lineage>
        <taxon>Bacteria</taxon>
        <taxon>Bacillati</taxon>
        <taxon>Actinomycetota</taxon>
        <taxon>Actinomycetes</taxon>
        <taxon>Actinomycetales</taxon>
        <taxon>Actinomycetaceae</taxon>
        <taxon>Scrofimicrobium</taxon>
    </lineage>
</organism>
<dbReference type="KEGG" id="sapp:SAC06_07430"/>
<dbReference type="AlphaFoldDB" id="A0AAU7V5V4"/>
<accession>A0AAU7V5V4</accession>
<dbReference type="GO" id="GO:0016747">
    <property type="term" value="F:acyltransferase activity, transferring groups other than amino-acyl groups"/>
    <property type="evidence" value="ECO:0007669"/>
    <property type="project" value="InterPro"/>
</dbReference>
<dbReference type="RefSeq" id="WP_350257676.1">
    <property type="nucleotide sequence ID" value="NZ_CP138335.1"/>
</dbReference>
<dbReference type="PROSITE" id="PS51186">
    <property type="entry name" value="GNAT"/>
    <property type="match status" value="1"/>
</dbReference>
<protein>
    <submittedName>
        <fullName evidence="2">GNAT family N-acetyltransferase</fullName>
    </submittedName>
</protein>
<dbReference type="EMBL" id="CP138335">
    <property type="protein sequence ID" value="XBW07470.1"/>
    <property type="molecule type" value="Genomic_DNA"/>
</dbReference>
<dbReference type="CDD" id="cd04301">
    <property type="entry name" value="NAT_SF"/>
    <property type="match status" value="1"/>
</dbReference>
<dbReference type="InterPro" id="IPR000182">
    <property type="entry name" value="GNAT_dom"/>
</dbReference>
<dbReference type="SUPFAM" id="SSF55729">
    <property type="entry name" value="Acyl-CoA N-acyltransferases (Nat)"/>
    <property type="match status" value="1"/>
</dbReference>
<reference evidence="2" key="1">
    <citation type="submission" date="2023-11" db="EMBL/GenBank/DDBJ databases">
        <title>Scrofimicrobium hongkongense sp. nov., isolated from a patient with peritonitis.</title>
        <authorList>
            <person name="Lao H.Y."/>
            <person name="Wong A.Y.P."/>
            <person name="Ng T.L."/>
            <person name="Wong R.Y.L."/>
            <person name="Yau M.C.Y."/>
            <person name="Lam J.Y.W."/>
            <person name="Siu G.K.H."/>
        </authorList>
    </citation>
    <scope>NUCLEOTIDE SEQUENCE</scope>
    <source>
        <strain evidence="2">R131</strain>
    </source>
</reference>
<proteinExistence type="predicted"/>
<gene>
    <name evidence="2" type="ORF">SAC06_07430</name>
</gene>
<name>A0AAU7V5V4_9ACTO</name>
<sequence length="142" mass="16375">MIVDLTGPEDPLWDRAFPVLQELRPQLTRLELVQILVRAAGQGLRFTAVIDDDQCVAVAGWRIMDTTSVGRKLYVDDLATRASDRSRGYGGQLLAELTRRARDEYNCRTIELDSGVQRFPAHRFYLRERMQISSHHFSRRLD</sequence>
<dbReference type="InterPro" id="IPR016181">
    <property type="entry name" value="Acyl_CoA_acyltransferase"/>
</dbReference>
<evidence type="ECO:0000259" key="1">
    <source>
        <dbReference type="PROSITE" id="PS51186"/>
    </source>
</evidence>
<feature type="domain" description="N-acetyltransferase" evidence="1">
    <location>
        <begin position="1"/>
        <end position="142"/>
    </location>
</feature>